<sequence length="199" mass="20844">MDGGIYPAPDEWLRALRAATAARGILLVCDEIQAGCGRTGDFFGFTRSGITPDLVTLSKSLGGAGLPISVLLVRPELDVWAPGEHTGTFRGNQLAFVAGAAALRLWSDPAFRADLAARSARLAAFAAELDQPTRVRGMALGVDTGDARRAEEVQAACFADGLVLETCGRADAVLKVTPPLTIAADELDRGLTVLAKALR</sequence>
<dbReference type="Pfam" id="PF00202">
    <property type="entry name" value="Aminotran_3"/>
    <property type="match status" value="1"/>
</dbReference>
<protein>
    <recommendedName>
        <fullName evidence="6">Diaminobutyrate--2-oxoglutarate transaminase</fullName>
        <ecNumber evidence="5">2.6.1.76</ecNumber>
    </recommendedName>
    <alternativeName>
        <fullName evidence="11">DABA aminotransferase</fullName>
    </alternativeName>
    <alternativeName>
        <fullName evidence="12">Diaminobutyrate--2-oxoglutarate aminotransferase</fullName>
    </alternativeName>
    <alternativeName>
        <fullName evidence="10">L-2,4-diaminobutyric acid transaminase</fullName>
    </alternativeName>
</protein>
<dbReference type="EMBL" id="JBHTEY010000004">
    <property type="protein sequence ID" value="MFC7616047.1"/>
    <property type="molecule type" value="Genomic_DNA"/>
</dbReference>
<evidence type="ECO:0000256" key="13">
    <source>
        <dbReference type="ARBA" id="ARBA00049111"/>
    </source>
</evidence>
<dbReference type="InterPro" id="IPR049704">
    <property type="entry name" value="Aminotrans_3_PPA_site"/>
</dbReference>
<comment type="caution">
    <text evidence="14">The sequence shown here is derived from an EMBL/GenBank/DDBJ whole genome shotgun (WGS) entry which is preliminary data.</text>
</comment>
<comment type="cofactor">
    <cofactor evidence="1">
        <name>pyridoxal 5'-phosphate</name>
        <dbReference type="ChEBI" id="CHEBI:597326"/>
    </cofactor>
</comment>
<dbReference type="Gene3D" id="3.90.1150.10">
    <property type="entry name" value="Aspartate Aminotransferase, domain 1"/>
    <property type="match status" value="1"/>
</dbReference>
<comment type="pathway">
    <text evidence="3">Amine and polyamine biosynthesis; ectoine biosynthesis; L-ectoine from L-aspartate 4-semialdehyde: step 1/3.</text>
</comment>
<evidence type="ECO:0000256" key="12">
    <source>
        <dbReference type="ARBA" id="ARBA00031476"/>
    </source>
</evidence>
<evidence type="ECO:0000256" key="8">
    <source>
        <dbReference type="ARBA" id="ARBA00022679"/>
    </source>
</evidence>
<dbReference type="InterPro" id="IPR015424">
    <property type="entry name" value="PyrdxlP-dep_Trfase"/>
</dbReference>
<dbReference type="PANTHER" id="PTHR43552:SF2">
    <property type="entry name" value="DIAMINOBUTYRATE--2-OXOGLUTARATE TRANSAMINASE"/>
    <property type="match status" value="1"/>
</dbReference>
<evidence type="ECO:0000256" key="7">
    <source>
        <dbReference type="ARBA" id="ARBA00022576"/>
    </source>
</evidence>
<evidence type="ECO:0000256" key="9">
    <source>
        <dbReference type="ARBA" id="ARBA00022898"/>
    </source>
</evidence>
<dbReference type="PANTHER" id="PTHR43552">
    <property type="entry name" value="DIAMINOBUTYRATE--2-OXOGLUTARATE AMINOTRANSFERASE"/>
    <property type="match status" value="1"/>
</dbReference>
<evidence type="ECO:0000256" key="10">
    <source>
        <dbReference type="ARBA" id="ARBA00029744"/>
    </source>
</evidence>
<dbReference type="EC" id="2.6.1.76" evidence="5"/>
<reference evidence="15" key="1">
    <citation type="journal article" date="2019" name="Int. J. Syst. Evol. Microbiol.">
        <title>The Global Catalogue of Microorganisms (GCM) 10K type strain sequencing project: providing services to taxonomists for standard genome sequencing and annotation.</title>
        <authorList>
            <consortium name="The Broad Institute Genomics Platform"/>
            <consortium name="The Broad Institute Genome Sequencing Center for Infectious Disease"/>
            <person name="Wu L."/>
            <person name="Ma J."/>
        </authorList>
    </citation>
    <scope>NUCLEOTIDE SEQUENCE [LARGE SCALE GENOMIC DNA]</scope>
    <source>
        <strain evidence="15">JCM 17695</strain>
    </source>
</reference>
<comment type="catalytic activity">
    <reaction evidence="13">
        <text>L-2,4-diaminobutanoate + 2-oxoglutarate = L-aspartate 4-semialdehyde + L-glutamate</text>
        <dbReference type="Rhea" id="RHEA:11160"/>
        <dbReference type="ChEBI" id="CHEBI:16810"/>
        <dbReference type="ChEBI" id="CHEBI:29985"/>
        <dbReference type="ChEBI" id="CHEBI:58761"/>
        <dbReference type="ChEBI" id="CHEBI:537519"/>
        <dbReference type="EC" id="2.6.1.76"/>
    </reaction>
</comment>
<dbReference type="GO" id="GO:0008483">
    <property type="term" value="F:transaminase activity"/>
    <property type="evidence" value="ECO:0007669"/>
    <property type="project" value="UniProtKB-KW"/>
</dbReference>
<dbReference type="SUPFAM" id="SSF53383">
    <property type="entry name" value="PLP-dependent transferases"/>
    <property type="match status" value="1"/>
</dbReference>
<evidence type="ECO:0000256" key="5">
    <source>
        <dbReference type="ARBA" id="ARBA00013155"/>
    </source>
</evidence>
<evidence type="ECO:0000256" key="11">
    <source>
        <dbReference type="ARBA" id="ARBA00030665"/>
    </source>
</evidence>
<name>A0ABW2TQI2_9PSEU</name>
<evidence type="ECO:0000313" key="15">
    <source>
        <dbReference type="Proteomes" id="UP001596512"/>
    </source>
</evidence>
<keyword evidence="8" id="KW-0808">Transferase</keyword>
<dbReference type="InterPro" id="IPR005814">
    <property type="entry name" value="Aminotrans_3"/>
</dbReference>
<organism evidence="14 15">
    <name type="scientific">Actinokineospora soli</name>
    <dbReference type="NCBI Taxonomy" id="1048753"/>
    <lineage>
        <taxon>Bacteria</taxon>
        <taxon>Bacillati</taxon>
        <taxon>Actinomycetota</taxon>
        <taxon>Actinomycetes</taxon>
        <taxon>Pseudonocardiales</taxon>
        <taxon>Pseudonocardiaceae</taxon>
        <taxon>Actinokineospora</taxon>
    </lineage>
</organism>
<keyword evidence="9" id="KW-0663">Pyridoxal phosphate</keyword>
<evidence type="ECO:0000256" key="3">
    <source>
        <dbReference type="ARBA" id="ARBA00004946"/>
    </source>
</evidence>
<keyword evidence="15" id="KW-1185">Reference proteome</keyword>
<evidence type="ECO:0000256" key="2">
    <source>
        <dbReference type="ARBA" id="ARBA00002189"/>
    </source>
</evidence>
<dbReference type="Gene3D" id="3.40.640.10">
    <property type="entry name" value="Type I PLP-dependent aspartate aminotransferase-like (Major domain)"/>
    <property type="match status" value="1"/>
</dbReference>
<gene>
    <name evidence="14" type="ORF">ACFQV2_23800</name>
</gene>
<evidence type="ECO:0000313" key="14">
    <source>
        <dbReference type="EMBL" id="MFC7616047.1"/>
    </source>
</evidence>
<dbReference type="InterPro" id="IPR015421">
    <property type="entry name" value="PyrdxlP-dep_Trfase_major"/>
</dbReference>
<comment type="similarity">
    <text evidence="4">Belongs to the class-III pyridoxal-phosphate-dependent aminotransferase family.</text>
</comment>
<evidence type="ECO:0000256" key="6">
    <source>
        <dbReference type="ARBA" id="ARBA00014798"/>
    </source>
</evidence>
<dbReference type="InterPro" id="IPR004637">
    <property type="entry name" value="Dat"/>
</dbReference>
<dbReference type="Proteomes" id="UP001596512">
    <property type="component" value="Unassembled WGS sequence"/>
</dbReference>
<accession>A0ABW2TQI2</accession>
<dbReference type="InterPro" id="IPR015422">
    <property type="entry name" value="PyrdxlP-dep_Trfase_small"/>
</dbReference>
<comment type="function">
    <text evidence="2">Catalyzes reversively the conversion of L-aspartate beta-semialdehyde (ASA) to L-2,4-diaminobutyrate (DABA) by transamination with L-glutamate.</text>
</comment>
<proteinExistence type="inferred from homology"/>
<dbReference type="PROSITE" id="PS00600">
    <property type="entry name" value="AA_TRANSFER_CLASS_3"/>
    <property type="match status" value="1"/>
</dbReference>
<evidence type="ECO:0000256" key="1">
    <source>
        <dbReference type="ARBA" id="ARBA00001933"/>
    </source>
</evidence>
<evidence type="ECO:0000256" key="4">
    <source>
        <dbReference type="ARBA" id="ARBA00008954"/>
    </source>
</evidence>
<keyword evidence="7 14" id="KW-0032">Aminotransferase</keyword>